<dbReference type="GO" id="GO:0046872">
    <property type="term" value="F:metal ion binding"/>
    <property type="evidence" value="ECO:0007669"/>
    <property type="project" value="UniProtKB-KW"/>
</dbReference>
<dbReference type="AlphaFoldDB" id="A0A4R6VCB2"/>
<feature type="binding site" evidence="11">
    <location>
        <position position="44"/>
    </location>
    <ligand>
        <name>[4Fe-4S] cluster</name>
        <dbReference type="ChEBI" id="CHEBI:49883"/>
    </ligand>
</feature>
<evidence type="ECO:0000256" key="11">
    <source>
        <dbReference type="HAMAP-Rule" id="MF_01479"/>
    </source>
</evidence>
<proteinExistence type="inferred from homology"/>
<dbReference type="GO" id="GO:0005737">
    <property type="term" value="C:cytoplasm"/>
    <property type="evidence" value="ECO:0007669"/>
    <property type="project" value="UniProtKB-SubCell"/>
</dbReference>
<evidence type="ECO:0000256" key="1">
    <source>
        <dbReference type="ARBA" id="ARBA00004496"/>
    </source>
</evidence>
<dbReference type="Proteomes" id="UP000295281">
    <property type="component" value="Unassembled WGS sequence"/>
</dbReference>
<comment type="PTM">
    <text evidence="11">The Fe-S cluster can be nitrosylated by nitric oxide (NO).</text>
</comment>
<comment type="caution">
    <text evidence="13">The sequence shown here is derived from an EMBL/GenBank/DDBJ whole genome shotgun (WGS) entry which is preliminary data.</text>
</comment>
<organism evidence="13 14">
    <name type="scientific">Actinorugispora endophytica</name>
    <dbReference type="NCBI Taxonomy" id="1605990"/>
    <lineage>
        <taxon>Bacteria</taxon>
        <taxon>Bacillati</taxon>
        <taxon>Actinomycetota</taxon>
        <taxon>Actinomycetes</taxon>
        <taxon>Streptosporangiales</taxon>
        <taxon>Nocardiopsidaceae</taxon>
        <taxon>Actinorugispora</taxon>
    </lineage>
</organism>
<comment type="PTM">
    <text evidence="11">Upon Fe-S cluster removal intramolecular disulfide bonds are formed.</text>
</comment>
<keyword evidence="6 11" id="KW-0411">Iron-sulfur</keyword>
<accession>A0A4R6VCB2</accession>
<dbReference type="RefSeq" id="WP_133740366.1">
    <property type="nucleotide sequence ID" value="NZ_SNYN01000002.1"/>
</dbReference>
<comment type="cofactor">
    <cofactor evidence="11">
        <name>[4Fe-4S] cluster</name>
        <dbReference type="ChEBI" id="CHEBI:49883"/>
    </cofactor>
    <text evidence="11">Binds 1 [4Fe-4S] cluster per subunit. Following nitrosylation of the [4Fe-4S] cluster binds 1 [4Fe-8(NO)] cluster per subunit.</text>
</comment>
<keyword evidence="7 11" id="KW-0805">Transcription regulation</keyword>
<dbReference type="GO" id="GO:0035731">
    <property type="term" value="F:dinitrosyl-iron complex binding"/>
    <property type="evidence" value="ECO:0007669"/>
    <property type="project" value="UniProtKB-UniRule"/>
</dbReference>
<evidence type="ECO:0000259" key="12">
    <source>
        <dbReference type="PROSITE" id="PS51674"/>
    </source>
</evidence>
<keyword evidence="14" id="KW-1185">Reference proteome</keyword>
<dbReference type="GO" id="GO:0051539">
    <property type="term" value="F:4 iron, 4 sulfur cluster binding"/>
    <property type="evidence" value="ECO:0007669"/>
    <property type="project" value="UniProtKB-UniRule"/>
</dbReference>
<dbReference type="GO" id="GO:0047134">
    <property type="term" value="F:protein-disulfide reductase [NAD(P)H] activity"/>
    <property type="evidence" value="ECO:0007669"/>
    <property type="project" value="TreeGrafter"/>
</dbReference>
<reference evidence="13 14" key="1">
    <citation type="submission" date="2019-03" db="EMBL/GenBank/DDBJ databases">
        <title>Genomic Encyclopedia of Type Strains, Phase IV (KMG-IV): sequencing the most valuable type-strain genomes for metagenomic binning, comparative biology and taxonomic classification.</title>
        <authorList>
            <person name="Goeker M."/>
        </authorList>
    </citation>
    <scope>NUCLEOTIDE SEQUENCE [LARGE SCALE GENOMIC DNA]</scope>
    <source>
        <strain evidence="13 14">DSM 46770</strain>
    </source>
</reference>
<evidence type="ECO:0000256" key="4">
    <source>
        <dbReference type="ARBA" id="ARBA00022723"/>
    </source>
</evidence>
<keyword evidence="10 11" id="KW-0804">Transcription</keyword>
<evidence type="ECO:0000256" key="2">
    <source>
        <dbReference type="ARBA" id="ARBA00006597"/>
    </source>
</evidence>
<keyword evidence="11" id="KW-0963">Cytoplasm</keyword>
<sequence>MSHGWRRHGACTPDDDWLLFAAEEAYRKKGAKRVCGPCPVRTECLAEALDNQIPAGVWGGMTTRQRRELLREHPDVVSWRVLFDETRHARTAKT</sequence>
<evidence type="ECO:0000313" key="13">
    <source>
        <dbReference type="EMBL" id="TDQ54396.1"/>
    </source>
</evidence>
<dbReference type="Pfam" id="PF02467">
    <property type="entry name" value="Whib"/>
    <property type="match status" value="1"/>
</dbReference>
<evidence type="ECO:0000256" key="10">
    <source>
        <dbReference type="ARBA" id="ARBA00023163"/>
    </source>
</evidence>
<keyword evidence="4 11" id="KW-0479">Metal-binding</keyword>
<dbReference type="GO" id="GO:0003677">
    <property type="term" value="F:DNA binding"/>
    <property type="evidence" value="ECO:0007669"/>
    <property type="project" value="UniProtKB-UniRule"/>
</dbReference>
<gene>
    <name evidence="11" type="primary">whiB</name>
    <name evidence="13" type="ORF">EV190_102230</name>
</gene>
<keyword evidence="9 11" id="KW-1015">Disulfide bond</keyword>
<evidence type="ECO:0000313" key="14">
    <source>
        <dbReference type="Proteomes" id="UP000295281"/>
    </source>
</evidence>
<dbReference type="InterPro" id="IPR034768">
    <property type="entry name" value="4FE4S_WBL"/>
</dbReference>
<evidence type="ECO:0000256" key="8">
    <source>
        <dbReference type="ARBA" id="ARBA00023125"/>
    </source>
</evidence>
<dbReference type="GO" id="GO:0045454">
    <property type="term" value="P:cell redox homeostasis"/>
    <property type="evidence" value="ECO:0007669"/>
    <property type="project" value="TreeGrafter"/>
</dbReference>
<dbReference type="PROSITE" id="PS51674">
    <property type="entry name" value="4FE4S_WBL"/>
    <property type="match status" value="1"/>
</dbReference>
<feature type="domain" description="4Fe-4S Wbl-type" evidence="12">
    <location>
        <begin position="10"/>
        <end position="68"/>
    </location>
</feature>
<comment type="similarity">
    <text evidence="2 11">Belongs to the WhiB family.</text>
</comment>
<comment type="subcellular location">
    <subcellularLocation>
        <location evidence="1 11">Cytoplasm</location>
    </subcellularLocation>
</comment>
<dbReference type="GO" id="GO:0045892">
    <property type="term" value="P:negative regulation of DNA-templated transcription"/>
    <property type="evidence" value="ECO:0007669"/>
    <property type="project" value="TreeGrafter"/>
</dbReference>
<feature type="binding site" evidence="11">
    <location>
        <position position="11"/>
    </location>
    <ligand>
        <name>[4Fe-4S] cluster</name>
        <dbReference type="ChEBI" id="CHEBI:49883"/>
    </ligand>
</feature>
<dbReference type="PANTHER" id="PTHR38839:SF7">
    <property type="entry name" value="TRANSCRIPTIONAL REGULATOR WHIB4"/>
    <property type="match status" value="1"/>
</dbReference>
<dbReference type="HAMAP" id="MF_01479">
    <property type="entry name" value="WhiB"/>
    <property type="match status" value="1"/>
</dbReference>
<evidence type="ECO:0000256" key="9">
    <source>
        <dbReference type="ARBA" id="ARBA00023157"/>
    </source>
</evidence>
<keyword evidence="3 11" id="KW-0004">4Fe-4S</keyword>
<keyword evidence="8 11" id="KW-0238">DNA-binding</keyword>
<feature type="binding site" evidence="11">
    <location>
        <position position="38"/>
    </location>
    <ligand>
        <name>[4Fe-4S] cluster</name>
        <dbReference type="ChEBI" id="CHEBI:49883"/>
    </ligand>
</feature>
<comment type="function">
    <text evidence="11">Acts as a transcriptional regulator. Probably redox-responsive. The apo- but not holo-form probably binds DNA.</text>
</comment>
<evidence type="ECO:0000256" key="5">
    <source>
        <dbReference type="ARBA" id="ARBA00023004"/>
    </source>
</evidence>
<dbReference type="InterPro" id="IPR003482">
    <property type="entry name" value="Whib"/>
</dbReference>
<name>A0A4R6VCB2_9ACTN</name>
<dbReference type="EMBL" id="SNYN01000002">
    <property type="protein sequence ID" value="TDQ54396.1"/>
    <property type="molecule type" value="Genomic_DNA"/>
</dbReference>
<dbReference type="OrthoDB" id="4228525at2"/>
<evidence type="ECO:0000256" key="3">
    <source>
        <dbReference type="ARBA" id="ARBA00022485"/>
    </source>
</evidence>
<evidence type="ECO:0000256" key="7">
    <source>
        <dbReference type="ARBA" id="ARBA00023015"/>
    </source>
</evidence>
<keyword evidence="5 11" id="KW-0408">Iron</keyword>
<dbReference type="PANTHER" id="PTHR38839">
    <property type="entry name" value="TRANSCRIPTIONAL REGULATOR WHID-RELATED"/>
    <property type="match status" value="1"/>
</dbReference>
<evidence type="ECO:0000256" key="6">
    <source>
        <dbReference type="ARBA" id="ARBA00023014"/>
    </source>
</evidence>
<protein>
    <recommendedName>
        <fullName evidence="11">Transcriptional regulator WhiB</fullName>
    </recommendedName>
</protein>
<feature type="binding site" evidence="11">
    <location>
        <position position="35"/>
    </location>
    <ligand>
        <name>[4Fe-4S] cluster</name>
        <dbReference type="ChEBI" id="CHEBI:49883"/>
    </ligand>
</feature>